<dbReference type="Proteomes" id="UP000830326">
    <property type="component" value="Plasmid unnamed1"/>
</dbReference>
<reference evidence="1" key="1">
    <citation type="submission" date="2022-04" db="EMBL/GenBank/DDBJ databases">
        <title>Halobacillus sp. isolated from saltern.</title>
        <authorList>
            <person name="Won M."/>
            <person name="Lee C.-M."/>
            <person name="Woen H.-Y."/>
            <person name="Kwon S.-W."/>
        </authorList>
    </citation>
    <scope>NUCLEOTIDE SEQUENCE</scope>
    <source>
        <strain evidence="1">SSHM10-5</strain>
        <plasmid evidence="1">unnamed1</plasmid>
    </source>
</reference>
<evidence type="ECO:0000313" key="2">
    <source>
        <dbReference type="Proteomes" id="UP000830326"/>
    </source>
</evidence>
<organism evidence="1 2">
    <name type="scientific">Halobacillus amylolyticus</name>
    <dbReference type="NCBI Taxonomy" id="2932259"/>
    <lineage>
        <taxon>Bacteria</taxon>
        <taxon>Bacillati</taxon>
        <taxon>Bacillota</taxon>
        <taxon>Bacilli</taxon>
        <taxon>Bacillales</taxon>
        <taxon>Bacillaceae</taxon>
        <taxon>Halobacillus</taxon>
    </lineage>
</organism>
<keyword evidence="1" id="KW-0614">Plasmid</keyword>
<accession>A0ABY4HHE5</accession>
<gene>
    <name evidence="1" type="ORF">MUO15_21175</name>
</gene>
<keyword evidence="2" id="KW-1185">Reference proteome</keyword>
<evidence type="ECO:0000313" key="1">
    <source>
        <dbReference type="EMBL" id="UOR14196.1"/>
    </source>
</evidence>
<sequence length="68" mass="7810">MIVNLNDVQADEGKHFVHTRKGGSRNAERIEGKSAWCVQYEQTDGNKVPLSWVEKGLVVEVEKKREER</sequence>
<geneLocation type="plasmid" evidence="1 2">
    <name>unnamed1</name>
</geneLocation>
<name>A0ABY4HHE5_9BACI</name>
<dbReference type="EMBL" id="CP095076">
    <property type="protein sequence ID" value="UOR14196.1"/>
    <property type="molecule type" value="Genomic_DNA"/>
</dbReference>
<dbReference type="RefSeq" id="WP_245036356.1">
    <property type="nucleotide sequence ID" value="NZ_CP095076.1"/>
</dbReference>
<protein>
    <submittedName>
        <fullName evidence="1">Uncharacterized protein</fullName>
    </submittedName>
</protein>
<proteinExistence type="predicted"/>